<evidence type="ECO:0000256" key="3">
    <source>
        <dbReference type="ARBA" id="ARBA00022692"/>
    </source>
</evidence>
<dbReference type="SMART" id="SM01320">
    <property type="entry name" value="TRP_N"/>
    <property type="match status" value="1"/>
</dbReference>
<evidence type="ECO:0000256" key="7">
    <source>
        <dbReference type="SAM" id="MobiDB-lite"/>
    </source>
</evidence>
<feature type="compositionally biased region" description="Polar residues" evidence="7">
    <location>
        <begin position="1133"/>
        <end position="1145"/>
    </location>
</feature>
<feature type="transmembrane region" description="Helical" evidence="8">
    <location>
        <begin position="616"/>
        <end position="635"/>
    </location>
</feature>
<protein>
    <recommendedName>
        <fullName evidence="9">ML-like domain-containing protein</fullName>
    </recommendedName>
</protein>
<dbReference type="InterPro" id="IPR040241">
    <property type="entry name" value="TRP_Flc/Pkd2-like"/>
</dbReference>
<keyword evidence="4" id="KW-0732">Signal</keyword>
<dbReference type="Pfam" id="PF06011">
    <property type="entry name" value="TRP"/>
    <property type="match status" value="1"/>
</dbReference>
<feature type="domain" description="ML-like" evidence="9">
    <location>
        <begin position="98"/>
        <end position="289"/>
    </location>
</feature>
<feature type="transmembrane region" description="Helical" evidence="8">
    <location>
        <begin position="430"/>
        <end position="453"/>
    </location>
</feature>
<evidence type="ECO:0000313" key="10">
    <source>
        <dbReference type="EMBL" id="KAG4420149.1"/>
    </source>
</evidence>
<evidence type="ECO:0000256" key="6">
    <source>
        <dbReference type="ARBA" id="ARBA00023136"/>
    </source>
</evidence>
<organism evidence="10 11">
    <name type="scientific">Cadophora malorum</name>
    <dbReference type="NCBI Taxonomy" id="108018"/>
    <lineage>
        <taxon>Eukaryota</taxon>
        <taxon>Fungi</taxon>
        <taxon>Dikarya</taxon>
        <taxon>Ascomycota</taxon>
        <taxon>Pezizomycotina</taxon>
        <taxon>Leotiomycetes</taxon>
        <taxon>Helotiales</taxon>
        <taxon>Ploettnerulaceae</taxon>
        <taxon>Cadophora</taxon>
    </lineage>
</organism>
<feature type="transmembrane region" description="Helical" evidence="8">
    <location>
        <begin position="79"/>
        <end position="103"/>
    </location>
</feature>
<proteinExistence type="inferred from homology"/>
<dbReference type="GO" id="GO:0016020">
    <property type="term" value="C:membrane"/>
    <property type="evidence" value="ECO:0007669"/>
    <property type="project" value="UniProtKB-SubCell"/>
</dbReference>
<name>A0A8H7WB97_9HELO</name>
<comment type="similarity">
    <text evidence="2">Belongs to the transient receptor potential (TRP) ion channel family.</text>
</comment>
<evidence type="ECO:0000256" key="2">
    <source>
        <dbReference type="ARBA" id="ARBA00010642"/>
    </source>
</evidence>
<dbReference type="EMBL" id="JAFJYH010000090">
    <property type="protein sequence ID" value="KAG4420149.1"/>
    <property type="molecule type" value="Genomic_DNA"/>
</dbReference>
<dbReference type="GO" id="GO:0055085">
    <property type="term" value="P:transmembrane transport"/>
    <property type="evidence" value="ECO:0007669"/>
    <property type="project" value="TreeGrafter"/>
</dbReference>
<keyword evidence="11" id="KW-1185">Reference proteome</keyword>
<feature type="region of interest" description="Disordered" evidence="7">
    <location>
        <begin position="765"/>
        <end position="787"/>
    </location>
</feature>
<feature type="transmembrane region" description="Helical" evidence="8">
    <location>
        <begin position="504"/>
        <end position="528"/>
    </location>
</feature>
<dbReference type="AlphaFoldDB" id="A0A8H7WB97"/>
<feature type="region of interest" description="Disordered" evidence="7">
    <location>
        <begin position="963"/>
        <end position="1238"/>
    </location>
</feature>
<feature type="transmembrane region" description="Helical" evidence="8">
    <location>
        <begin position="584"/>
        <end position="604"/>
    </location>
</feature>
<feature type="compositionally biased region" description="Polar residues" evidence="7">
    <location>
        <begin position="1198"/>
        <end position="1217"/>
    </location>
</feature>
<comment type="subcellular location">
    <subcellularLocation>
        <location evidence="1">Membrane</location>
        <topology evidence="1">Multi-pass membrane protein</topology>
    </subcellularLocation>
</comment>
<evidence type="ECO:0000313" key="11">
    <source>
        <dbReference type="Proteomes" id="UP000664132"/>
    </source>
</evidence>
<sequence length="1238" mass="133699">MEKSKSCKQAIILQPHAEHGWDSEYKGAIIMSADSREAGLAAWAGNDSATRSWDARKTSRLRRTGGRERMAIGMRRRGLIATFPFLLVLIASLWIVPASAVLIDFQNCLSDAAKSNLPLQLQFVPLFVDAVFNTTDPNHQLAVTVWGNITGSTVGDAPRLVLPGANDTEYWNGNSTTNGGKIVDSPYPDVASPKLTTLTNKVDVLTYEPWSENLDFCNSLINASCPLGPRFFVNESDPQSYPAFQLKNNFFSTYSFTSIAATLLIKYGDQDATPIGCTSAVITPDLGNTLSSVLTYIPAVILIMVAIATAFAAIYSPWGTTDTFRWTTNYGRDADLLRLVTPGFGDCLQYIQFVVLTGGLTLSYPGFYQPIVSKASWSTLMFNESFVRNTTSNHGLVDGIYVVHGEYGLDKLRQLVGLNGIDDVWAGMTIWLLVILAVVLVLIQIGFFIRWAYRHLSNTPEEDLRAKNMPFSIGNVIRIVFNYFLLPIVALSMFQLVVANKSPAYTVALAVVMLVLIIGFAIWLLYVIASTRPKSYLFDDLPTVLLYGSLYNTYSDNAAPFALIPITLTFVRGVVIGAVQPSGIAQIVILAICEVITLLTLHAFRPFHSPTSMNAFHTVFSAVRFATILLMVAFAPSLGVTEGPKGWIGYAILLMHALVLIFGFFLNAMQTIIEVAARMAGAGGDESGAARGGLVKVFGMRQLSKRLPRRDAASRQSQLSSAAMLDMENERKSYVLGDGRNRSQSAGSTILLNRQSTGLEFNVEPFGAIPPQQVGGSGGNSSYTATTPREASTFSFLPSAAAPAGRRPVLGLATAEASDPYYRPPRLRRPTLEAYSPGAKSRGSWASGDWANKTFSSPEAETPDAVDEGPSISGRNTPTAPPGATLDGSPSDPRRSKADYTTREVDFYYGVRGPALNANIPSRRIKTGPADPTGIPASAAGWFKGLFGGKTKEKGKGFEVVRSSRMPPGMQARNAPGQESPPEGIPVATAGVIRSGPIDSDDDEPVRAEPSNSKPAPAQTEGTLVEPLRSDEETEEEYSDDDFEITRISDIPPNLSGLDIPGGGIELPSRFPSKATSKASSRRAKMSDAPMVPGMPSRLPSNKPSVPRKSSRRKSQSVDLTQPGAEFLHQHRAQQSLDVGGSSSRAPFDRTNSTKRHSDISSISSVTGPSAFGHSREGSSALGKFSEDLNDDRPTSMGFVNQHSIRTVTPSENQQYLGRSAEVVDGRISGASSMDHPR</sequence>
<dbReference type="PANTHER" id="PTHR31145:SF6">
    <property type="entry name" value="INTEGRAL MEMBRANE PROTEIN (AFU_ORTHOLOGUE AFUA_7G01610)"/>
    <property type="match status" value="1"/>
</dbReference>
<evidence type="ECO:0000256" key="4">
    <source>
        <dbReference type="ARBA" id="ARBA00022729"/>
    </source>
</evidence>
<dbReference type="InterPro" id="IPR032800">
    <property type="entry name" value="TRP_N"/>
</dbReference>
<dbReference type="Pfam" id="PF14558">
    <property type="entry name" value="TRP_N"/>
    <property type="match status" value="1"/>
</dbReference>
<feature type="transmembrane region" description="Helical" evidence="8">
    <location>
        <begin position="347"/>
        <end position="367"/>
    </location>
</feature>
<dbReference type="PANTHER" id="PTHR31145">
    <property type="entry name" value="INTEGRAL MEMBRANE PROTEIN (AFU_ORTHOLOGUE AFUA_7G01610)"/>
    <property type="match status" value="1"/>
</dbReference>
<evidence type="ECO:0000256" key="8">
    <source>
        <dbReference type="SAM" id="Phobius"/>
    </source>
</evidence>
<feature type="compositionally biased region" description="Basic and acidic residues" evidence="7">
    <location>
        <begin position="1185"/>
        <end position="1194"/>
    </location>
</feature>
<feature type="transmembrane region" description="Helical" evidence="8">
    <location>
        <begin position="647"/>
        <end position="669"/>
    </location>
</feature>
<keyword evidence="6 8" id="KW-0472">Membrane</keyword>
<keyword evidence="5 8" id="KW-1133">Transmembrane helix</keyword>
<dbReference type="Proteomes" id="UP000664132">
    <property type="component" value="Unassembled WGS sequence"/>
</dbReference>
<gene>
    <name evidence="10" type="ORF">IFR04_006712</name>
</gene>
<keyword evidence="3 8" id="KW-0812">Transmembrane</keyword>
<evidence type="ECO:0000256" key="1">
    <source>
        <dbReference type="ARBA" id="ARBA00004141"/>
    </source>
</evidence>
<accession>A0A8H7WB97</accession>
<feature type="compositionally biased region" description="Acidic residues" evidence="7">
    <location>
        <begin position="1032"/>
        <end position="1043"/>
    </location>
</feature>
<evidence type="ECO:0000256" key="5">
    <source>
        <dbReference type="ARBA" id="ARBA00022989"/>
    </source>
</evidence>
<feature type="transmembrane region" description="Helical" evidence="8">
    <location>
        <begin position="473"/>
        <end position="498"/>
    </location>
</feature>
<dbReference type="OrthoDB" id="5312224at2759"/>
<feature type="transmembrane region" description="Helical" evidence="8">
    <location>
        <begin position="293"/>
        <end position="315"/>
    </location>
</feature>
<evidence type="ECO:0000259" key="9">
    <source>
        <dbReference type="SMART" id="SM01320"/>
    </source>
</evidence>
<feature type="compositionally biased region" description="Basic and acidic residues" evidence="7">
    <location>
        <begin position="892"/>
        <end position="903"/>
    </location>
</feature>
<comment type="caution">
    <text evidence="10">The sequence shown here is derived from an EMBL/GenBank/DDBJ whole genome shotgun (WGS) entry which is preliminary data.</text>
</comment>
<feature type="region of interest" description="Disordered" evidence="7">
    <location>
        <begin position="820"/>
        <end position="903"/>
    </location>
</feature>
<reference evidence="10" key="1">
    <citation type="submission" date="2021-02" db="EMBL/GenBank/DDBJ databases">
        <title>Genome sequence Cadophora malorum strain M34.</title>
        <authorList>
            <person name="Stefanovic E."/>
            <person name="Vu D."/>
            <person name="Scully C."/>
            <person name="Dijksterhuis J."/>
            <person name="Roader J."/>
            <person name="Houbraken J."/>
        </authorList>
    </citation>
    <scope>NUCLEOTIDE SEQUENCE</scope>
    <source>
        <strain evidence="10">M34</strain>
    </source>
</reference>
<dbReference type="InterPro" id="IPR010308">
    <property type="entry name" value="TRP_C"/>
</dbReference>